<dbReference type="Pfam" id="PF17766">
    <property type="entry name" value="fn3_6"/>
    <property type="match status" value="1"/>
</dbReference>
<proteinExistence type="inferred from homology"/>
<dbReference type="Gramene" id="Solyc12g088770.2.1">
    <property type="protein sequence ID" value="Solyc12g088770.2.1"/>
    <property type="gene ID" value="Solyc12g088770.2"/>
</dbReference>
<reference evidence="4" key="2">
    <citation type="submission" date="2019-01" db="UniProtKB">
        <authorList>
            <consortium name="EnsemblPlants"/>
        </authorList>
    </citation>
    <scope>IDENTIFICATION</scope>
    <source>
        <strain evidence="4">cv. Heinz 1706</strain>
    </source>
</reference>
<keyword evidence="2" id="KW-0732">Signal</keyword>
<dbReference type="PaxDb" id="4081-Solyc12g088770.1.1"/>
<evidence type="ECO:0000313" key="5">
    <source>
        <dbReference type="Proteomes" id="UP000004994"/>
    </source>
</evidence>
<accession>A0A3Q7JBV7</accession>
<evidence type="ECO:0000313" key="4">
    <source>
        <dbReference type="EnsemblPlants" id="Solyc12g088770.2.1"/>
    </source>
</evidence>
<dbReference type="STRING" id="4081.A0A3Q7JBV7"/>
<comment type="similarity">
    <text evidence="1">Belongs to the peptidase S8 family.</text>
</comment>
<keyword evidence="5" id="KW-1185">Reference proteome</keyword>
<dbReference type="SUPFAM" id="SSF52743">
    <property type="entry name" value="Subtilisin-like"/>
    <property type="match status" value="1"/>
</dbReference>
<dbReference type="EnsemblPlants" id="Solyc12g088770.2.1">
    <property type="protein sequence ID" value="Solyc12g088770.2.1"/>
    <property type="gene ID" value="Solyc12g088770.2"/>
</dbReference>
<evidence type="ECO:0000256" key="2">
    <source>
        <dbReference type="ARBA" id="ARBA00022729"/>
    </source>
</evidence>
<sequence length="196" mass="21715">MNFQDGDRVLEYIKDSPSPKARLEFQVTHLRAKPAPKVASYSSRGPSQSCPFTLKPDLIAPGALILASWPQKLPVTKINSRDNNAATPLAIGAGHINPNKALDPGLIYDVTPQDYIKISSVYSKLTPMDEYKVSVAPHKLVFKEKYEKQCYKLRIECPLLVDNNNLAYGSLSWVETSGKHIVKSPIVATTIRLDPL</sequence>
<protein>
    <recommendedName>
        <fullName evidence="3">Subtilisin-like protease fibronectin type-III domain-containing protein</fullName>
    </recommendedName>
</protein>
<feature type="domain" description="Subtilisin-like protease fibronectin type-III" evidence="3">
    <location>
        <begin position="124"/>
        <end position="187"/>
    </location>
</feature>
<dbReference type="Gene3D" id="2.60.40.2310">
    <property type="match status" value="1"/>
</dbReference>
<dbReference type="InterPro" id="IPR041469">
    <property type="entry name" value="Subtilisin-like_FN3"/>
</dbReference>
<reference evidence="4" key="1">
    <citation type="journal article" date="2012" name="Nature">
        <title>The tomato genome sequence provides insights into fleshy fruit evolution.</title>
        <authorList>
            <consortium name="Tomato Genome Consortium"/>
        </authorList>
    </citation>
    <scope>NUCLEOTIDE SEQUENCE [LARGE SCALE GENOMIC DNA]</scope>
    <source>
        <strain evidence="4">cv. Heinz 1706</strain>
    </source>
</reference>
<dbReference type="InterPro" id="IPR036852">
    <property type="entry name" value="Peptidase_S8/S53_dom_sf"/>
</dbReference>
<dbReference type="Proteomes" id="UP000004994">
    <property type="component" value="Chromosome 12"/>
</dbReference>
<name>A0A3Q7JBV7_SOLLC</name>
<dbReference type="InParanoid" id="A0A3Q7JBV7"/>
<dbReference type="PANTHER" id="PTHR10795">
    <property type="entry name" value="PROPROTEIN CONVERTASE SUBTILISIN/KEXIN"/>
    <property type="match status" value="1"/>
</dbReference>
<dbReference type="Gene3D" id="3.40.50.200">
    <property type="entry name" value="Peptidase S8/S53 domain"/>
    <property type="match status" value="2"/>
</dbReference>
<evidence type="ECO:0000256" key="1">
    <source>
        <dbReference type="ARBA" id="ARBA00011073"/>
    </source>
</evidence>
<dbReference type="AlphaFoldDB" id="A0A3Q7JBV7"/>
<dbReference type="Gene3D" id="3.50.30.30">
    <property type="match status" value="1"/>
</dbReference>
<evidence type="ECO:0000259" key="3">
    <source>
        <dbReference type="Pfam" id="PF17766"/>
    </source>
</evidence>
<organism evidence="4">
    <name type="scientific">Solanum lycopersicum</name>
    <name type="common">Tomato</name>
    <name type="synonym">Lycopersicon esculentum</name>
    <dbReference type="NCBI Taxonomy" id="4081"/>
    <lineage>
        <taxon>Eukaryota</taxon>
        <taxon>Viridiplantae</taxon>
        <taxon>Streptophyta</taxon>
        <taxon>Embryophyta</taxon>
        <taxon>Tracheophyta</taxon>
        <taxon>Spermatophyta</taxon>
        <taxon>Magnoliopsida</taxon>
        <taxon>eudicotyledons</taxon>
        <taxon>Gunneridae</taxon>
        <taxon>Pentapetalae</taxon>
        <taxon>asterids</taxon>
        <taxon>lamiids</taxon>
        <taxon>Solanales</taxon>
        <taxon>Solanaceae</taxon>
        <taxon>Solanoideae</taxon>
        <taxon>Solaneae</taxon>
        <taxon>Solanum</taxon>
        <taxon>Solanum subgen. Lycopersicon</taxon>
    </lineage>
</organism>
<dbReference type="InterPro" id="IPR045051">
    <property type="entry name" value="SBT"/>
</dbReference>
<dbReference type="GO" id="GO:0006508">
    <property type="term" value="P:proteolysis"/>
    <property type="evidence" value="ECO:0007669"/>
    <property type="project" value="InterPro"/>
</dbReference>
<dbReference type="GO" id="GO:0004252">
    <property type="term" value="F:serine-type endopeptidase activity"/>
    <property type="evidence" value="ECO:0007669"/>
    <property type="project" value="InterPro"/>
</dbReference>
<dbReference type="OMA" id="MDAYFLL"/>